<dbReference type="Pfam" id="PF02847">
    <property type="entry name" value="MA3"/>
    <property type="match status" value="1"/>
</dbReference>
<feature type="domain" description="MI" evidence="7">
    <location>
        <begin position="168"/>
        <end position="284"/>
    </location>
</feature>
<dbReference type="InterPro" id="IPR050781">
    <property type="entry name" value="CWC22_splicing_factor"/>
</dbReference>
<dbReference type="EMBL" id="AEXC02001678">
    <property type="protein sequence ID" value="KFH11184.1"/>
    <property type="molecule type" value="Genomic_DNA"/>
</dbReference>
<dbReference type="Gene3D" id="1.25.40.180">
    <property type="match status" value="1"/>
</dbReference>
<organism evidence="8 9">
    <name type="scientific">Toxoplasma gondii MAS</name>
    <dbReference type="NCBI Taxonomy" id="943118"/>
    <lineage>
        <taxon>Eukaryota</taxon>
        <taxon>Sar</taxon>
        <taxon>Alveolata</taxon>
        <taxon>Apicomplexa</taxon>
        <taxon>Conoidasida</taxon>
        <taxon>Coccidia</taxon>
        <taxon>Eucoccidiorida</taxon>
        <taxon>Eimeriorina</taxon>
        <taxon>Sarcocystidae</taxon>
        <taxon>Toxoplasma</taxon>
    </lineage>
</organism>
<protein>
    <submittedName>
        <fullName evidence="8">Putative cell-cycle-control protein (Translation regulation)</fullName>
    </submittedName>
</protein>
<gene>
    <name evidence="8" type="ORF">TGMAS_320430B</name>
</gene>
<evidence type="ECO:0000256" key="4">
    <source>
        <dbReference type="ARBA" id="ARBA00023187"/>
    </source>
</evidence>
<keyword evidence="5" id="KW-0539">Nucleus</keyword>
<dbReference type="PANTHER" id="PTHR18034">
    <property type="entry name" value="CELL CYCLE CONTROL PROTEIN CWF22-RELATED"/>
    <property type="match status" value="1"/>
</dbReference>
<evidence type="ECO:0000259" key="7">
    <source>
        <dbReference type="PROSITE" id="PS51366"/>
    </source>
</evidence>
<evidence type="ECO:0000256" key="1">
    <source>
        <dbReference type="ARBA" id="ARBA00004123"/>
    </source>
</evidence>
<feature type="region of interest" description="Disordered" evidence="6">
    <location>
        <begin position="124"/>
        <end position="155"/>
    </location>
</feature>
<dbReference type="Proteomes" id="UP000028821">
    <property type="component" value="Unassembled WGS sequence"/>
</dbReference>
<dbReference type="PANTHER" id="PTHR18034:SF3">
    <property type="entry name" value="PRE-MRNA-SPLICING FACTOR CWC22 HOMOLOG"/>
    <property type="match status" value="1"/>
</dbReference>
<name>A0A086QF02_TOXGO</name>
<sequence>MRFARLPASVSSQQVGQVLSEVSRRGFDAVFERLRGILQEGLTDKKTQYTIEKLWDLRRQNFKDHPGVPAELDLVDEDDKITHEIDLLAEDLKGEEMLNVFHAQDPEEFASDEKKWARLSKEILGEESSDSDASSSDSEAEDESEEEEGEGEKATVKILDMTDAEIIHMRKTIYLCIMSSLNFEECVHKILKMNIREDLVMEVVIMLIDCCAMERTFQRFFALQAERLARLNPRYSECLQEAMRRQYHTVHRLETTKLRNTAKFFAHLLHTDAIPWTVMEVFKLTEETTTSSGRIFIKILFQEMSEHLGLRTLNERIHSEDMQPYVVGLFPTDHPRHLRFCINFFTAIGLGGLTDKHRQLLAELQQRAQQEQAKKKLKRETKKKEIKREDKKKEIKRETKKKEIKRETKKKEIKREDKKKETKRETKKKEIKREDKKKEIKREEKKTIKREEAGNRKRAYERA</sequence>
<evidence type="ECO:0000313" key="9">
    <source>
        <dbReference type="Proteomes" id="UP000028821"/>
    </source>
</evidence>
<dbReference type="AlphaFoldDB" id="A0A086QF02"/>
<dbReference type="OrthoDB" id="1924287at2759"/>
<proteinExistence type="inferred from homology"/>
<dbReference type="VEuPathDB" id="ToxoDB:TGMAS_320430B"/>
<comment type="subcellular location">
    <subcellularLocation>
        <location evidence="1">Nucleus</location>
    </subcellularLocation>
</comment>
<dbReference type="GO" id="GO:0071013">
    <property type="term" value="C:catalytic step 2 spliceosome"/>
    <property type="evidence" value="ECO:0007669"/>
    <property type="project" value="TreeGrafter"/>
</dbReference>
<comment type="similarity">
    <text evidence="2">Belongs to the CWC22 family.</text>
</comment>
<keyword evidence="4" id="KW-0508">mRNA splicing</keyword>
<evidence type="ECO:0000313" key="8">
    <source>
        <dbReference type="EMBL" id="KFH11184.1"/>
    </source>
</evidence>
<dbReference type="PROSITE" id="PS51366">
    <property type="entry name" value="MI"/>
    <property type="match status" value="1"/>
</dbReference>
<dbReference type="GO" id="GO:0000398">
    <property type="term" value="P:mRNA splicing, via spliceosome"/>
    <property type="evidence" value="ECO:0007669"/>
    <property type="project" value="TreeGrafter"/>
</dbReference>
<feature type="region of interest" description="Disordered" evidence="6">
    <location>
        <begin position="372"/>
        <end position="463"/>
    </location>
</feature>
<dbReference type="SUPFAM" id="SSF48371">
    <property type="entry name" value="ARM repeat"/>
    <property type="match status" value="1"/>
</dbReference>
<reference evidence="8 9" key="1">
    <citation type="submission" date="2014-04" db="EMBL/GenBank/DDBJ databases">
        <authorList>
            <person name="Sibley D."/>
            <person name="Venepally P."/>
            <person name="Karamycheva S."/>
            <person name="Hadjithomas M."/>
            <person name="Khan A."/>
            <person name="Brunk B."/>
            <person name="Roos D."/>
            <person name="Caler E."/>
            <person name="Lorenzi H."/>
        </authorList>
    </citation>
    <scope>NUCLEOTIDE SEQUENCE [LARGE SCALE GENOMIC DNA]</scope>
    <source>
        <strain evidence="8 9">MAS</strain>
    </source>
</reference>
<accession>A0A086QF02</accession>
<dbReference type="SMART" id="SM00544">
    <property type="entry name" value="MA3"/>
    <property type="match status" value="1"/>
</dbReference>
<feature type="compositionally biased region" description="Acidic residues" evidence="6">
    <location>
        <begin position="138"/>
        <end position="150"/>
    </location>
</feature>
<dbReference type="InterPro" id="IPR003891">
    <property type="entry name" value="Initiation_fac_eIF4g_MI"/>
</dbReference>
<evidence type="ECO:0000256" key="3">
    <source>
        <dbReference type="ARBA" id="ARBA00022664"/>
    </source>
</evidence>
<dbReference type="InterPro" id="IPR016024">
    <property type="entry name" value="ARM-type_fold"/>
</dbReference>
<evidence type="ECO:0000256" key="2">
    <source>
        <dbReference type="ARBA" id="ARBA00006856"/>
    </source>
</evidence>
<feature type="compositionally biased region" description="Basic and acidic residues" evidence="6">
    <location>
        <begin position="382"/>
        <end position="463"/>
    </location>
</feature>
<dbReference type="GO" id="GO:0003723">
    <property type="term" value="F:RNA binding"/>
    <property type="evidence" value="ECO:0007669"/>
    <property type="project" value="TreeGrafter"/>
</dbReference>
<comment type="caution">
    <text evidence="8">The sequence shown here is derived from an EMBL/GenBank/DDBJ whole genome shotgun (WGS) entry which is preliminary data.</text>
</comment>
<evidence type="ECO:0000256" key="6">
    <source>
        <dbReference type="SAM" id="MobiDB-lite"/>
    </source>
</evidence>
<evidence type="ECO:0000256" key="5">
    <source>
        <dbReference type="ARBA" id="ARBA00023242"/>
    </source>
</evidence>
<keyword evidence="3" id="KW-0507">mRNA processing</keyword>